<dbReference type="RefSeq" id="WP_114089279.1">
    <property type="nucleotide sequence ID" value="NZ_JPWH01000013.1"/>
</dbReference>
<gene>
    <name evidence="1" type="ORF">TH25_16170</name>
</gene>
<sequence length="395" mass="42069">MTQQVSSDTLQVRYAPITNGFPILETEQLSTTLNAALQGGEPTKDFFSQLNQTAIFWQDIAAGTLSFVDGHDSAGQPIVMASSGNINMRILAEWSGRPFTPDTPIGTIFVELGNTETKVQQLLAASIMLDSQPPAGTIDEPFFNSLRPTLYAGFADLLKGIAGQLASMASTEDPSIDPQTAIVSIITTASQKTISALGSLASWGLKKVLADFNEMAFSLGVVAPLMAVPLVFEYLSHPMFLSVMVINKSNRTIDLTPLDQIHGKASVNWPASSLPVPAEVPGNASGTLTGTLLQTALSQYINSNTYGAIGLVLSCTGTAESPIRDVISVPWSGDNTIWAGASNEDAATIWESHSGSPHQLTYHTDAQNLQIDMAISALNGTTDDRYWYGVLIVIS</sequence>
<dbReference type="OrthoDB" id="9793422at2"/>
<accession>A0A367X202</accession>
<name>A0A367X202_9PROT</name>
<dbReference type="Proteomes" id="UP000252517">
    <property type="component" value="Unassembled WGS sequence"/>
</dbReference>
<dbReference type="AlphaFoldDB" id="A0A367X202"/>
<comment type="caution">
    <text evidence="1">The sequence shown here is derived from an EMBL/GenBank/DDBJ whole genome shotgun (WGS) entry which is preliminary data.</text>
</comment>
<reference evidence="1 2" key="1">
    <citation type="submission" date="2014-07" db="EMBL/GenBank/DDBJ databases">
        <title>Draft genome sequence of Thalassospira profundimaris S25-3-2.</title>
        <authorList>
            <person name="Lai Q."/>
            <person name="Shao Z."/>
        </authorList>
    </citation>
    <scope>NUCLEOTIDE SEQUENCE [LARGE SCALE GENOMIC DNA]</scope>
    <source>
        <strain evidence="1 2">S25-3-2</strain>
    </source>
</reference>
<evidence type="ECO:0000313" key="1">
    <source>
        <dbReference type="EMBL" id="RCK47050.1"/>
    </source>
</evidence>
<proteinExistence type="predicted"/>
<organism evidence="1 2">
    <name type="scientific">Thalassospira profundimaris</name>
    <dbReference type="NCBI Taxonomy" id="502049"/>
    <lineage>
        <taxon>Bacteria</taxon>
        <taxon>Pseudomonadati</taxon>
        <taxon>Pseudomonadota</taxon>
        <taxon>Alphaproteobacteria</taxon>
        <taxon>Rhodospirillales</taxon>
        <taxon>Thalassospiraceae</taxon>
        <taxon>Thalassospira</taxon>
    </lineage>
</organism>
<dbReference type="EMBL" id="JPWH01000013">
    <property type="protein sequence ID" value="RCK47050.1"/>
    <property type="molecule type" value="Genomic_DNA"/>
</dbReference>
<evidence type="ECO:0000313" key="2">
    <source>
        <dbReference type="Proteomes" id="UP000252517"/>
    </source>
</evidence>
<protein>
    <submittedName>
        <fullName evidence="1">Uncharacterized protein</fullName>
    </submittedName>
</protein>